<evidence type="ECO:0000256" key="3">
    <source>
        <dbReference type="ARBA" id="ARBA00012103"/>
    </source>
</evidence>
<sequence>MPKFAEASAPAKVILFGEHSVVYGKPAIATSLNLRTVVRTELCSGKQSNVADEDKKGNPYREQQNTGIELGDFDQRKEVKSNACYEVGTHVDRANLTHAASIDGYKPMLAFGIGTVPNQVDASAIAHICVKDLKSLHNELKIFCTERNSSLTDYRLWKQESISLVNILLSSLKPVSFVKKGNLFPNGGIMSILFFSAVFLCPFVEEDGAVLFHTFTQIPVGAGLGSSASFGAALVASVFSLISCDGDIFTWSNISETIIHGTSSGLDPLICTLGGSIRFSRKPNENLFFAMDSHHLEQSISVRQFSLQSSSLKFSMAILYSGISRNTRDMVARVKQFKDSDAASFDAVIDSIGSVVERALDLFLTENGILDFACLAKLISKNQELLSCSNPYGLDVDSEEFIKLRGQIEKLGNESGSFTFASKITGAGGGGCALYVFPNQSERDSFIKIISGSSSFSSPPCPLLFPVEVDSYGVRAEFRMISKDESEIRGKVE</sequence>
<evidence type="ECO:0000313" key="16">
    <source>
        <dbReference type="EMBL" id="KGG50614.1"/>
    </source>
</evidence>
<dbReference type="InterPro" id="IPR006205">
    <property type="entry name" value="Mev_gal_kin"/>
</dbReference>
<keyword evidence="14" id="KW-0752">Steroid biosynthesis</keyword>
<protein>
    <recommendedName>
        <fullName evidence="3 14">Mevalonate kinase</fullName>
        <shortName evidence="14">MK</shortName>
        <ecNumber evidence="3 14">2.7.1.36</ecNumber>
    </recommendedName>
</protein>
<comment type="subcellular location">
    <subcellularLocation>
        <location evidence="1 14">Cytoplasm</location>
    </subcellularLocation>
</comment>
<dbReference type="RefSeq" id="XP_013238726.1">
    <property type="nucleotide sequence ID" value="XM_013383272.1"/>
</dbReference>
<keyword evidence="10" id="KW-0460">Magnesium</keyword>
<dbReference type="AlphaFoldDB" id="A0A098VP77"/>
<dbReference type="InterPro" id="IPR006203">
    <property type="entry name" value="GHMP_knse_ATP-bd_CS"/>
</dbReference>
<keyword evidence="14" id="KW-0756">Sterol biosynthesis</keyword>
<dbReference type="Proteomes" id="UP000029725">
    <property type="component" value="Unassembled WGS sequence"/>
</dbReference>
<dbReference type="GO" id="GO:0016126">
    <property type="term" value="P:sterol biosynthetic process"/>
    <property type="evidence" value="ECO:0007669"/>
    <property type="project" value="UniProtKB-KW"/>
</dbReference>
<keyword evidence="18" id="KW-1185">Reference proteome</keyword>
<evidence type="ECO:0000256" key="11">
    <source>
        <dbReference type="ARBA" id="ARBA00023098"/>
    </source>
</evidence>
<feature type="domain" description="GHMP kinase N-terminal" evidence="15">
    <location>
        <begin position="211"/>
        <end position="275"/>
    </location>
</feature>
<dbReference type="InterPro" id="IPR020568">
    <property type="entry name" value="Ribosomal_Su5_D2-typ_SF"/>
</dbReference>
<dbReference type="VEuPathDB" id="MicrosporidiaDB:DI09_191p30"/>
<keyword evidence="5 14" id="KW-0444">Lipid biosynthesis</keyword>
<evidence type="ECO:0000313" key="18">
    <source>
        <dbReference type="Proteomes" id="UP000029725"/>
    </source>
</evidence>
<dbReference type="HOGENOM" id="CLU_017814_0_1_1"/>
<comment type="similarity">
    <text evidence="2 14">Belongs to the GHMP kinase family. Mevalonate kinase subfamily.</text>
</comment>
<comment type="caution">
    <text evidence="16">The sequence shown here is derived from an EMBL/GenBank/DDBJ whole genome shotgun (WGS) entry which is preliminary data.</text>
</comment>
<dbReference type="GO" id="GO:0004496">
    <property type="term" value="F:mevalonate kinase activity"/>
    <property type="evidence" value="ECO:0007669"/>
    <property type="project" value="UniProtKB-EC"/>
</dbReference>
<dbReference type="GO" id="GO:0019287">
    <property type="term" value="P:isopentenyl diphosphate biosynthetic process, mevalonate pathway"/>
    <property type="evidence" value="ECO:0007669"/>
    <property type="project" value="UniProtKB-UniPathway"/>
</dbReference>
<dbReference type="PRINTS" id="PR00959">
    <property type="entry name" value="MEVGALKINASE"/>
</dbReference>
<dbReference type="UniPathway" id="UPA00057">
    <property type="reaction ID" value="UER00098"/>
</dbReference>
<evidence type="ECO:0000256" key="6">
    <source>
        <dbReference type="ARBA" id="ARBA00022679"/>
    </source>
</evidence>
<dbReference type="InterPro" id="IPR036554">
    <property type="entry name" value="GHMP_kinase_C_sf"/>
</dbReference>
<keyword evidence="8 14" id="KW-0418">Kinase</keyword>
<keyword evidence="14" id="KW-1207">Sterol metabolism</keyword>
<comment type="function">
    <text evidence="14">Mevalonate kinase; part of the second module of ergosterol biosynthesis pathway that includes the middle steps of the pathway. The second module is carried out in the vacuole and involves the formation of farnesyl diphosphate, which is also an important intermediate in the biosynthesis of ubiquinone, dolichol, heme and prenylated proteins.</text>
</comment>
<proteinExistence type="inferred from homology"/>
<dbReference type="Gene3D" id="3.30.70.890">
    <property type="entry name" value="GHMP kinase, C-terminal domain"/>
    <property type="match status" value="1"/>
</dbReference>
<evidence type="ECO:0000313" key="17">
    <source>
        <dbReference type="EMBL" id="KGG52290.1"/>
    </source>
</evidence>
<evidence type="ECO:0000259" key="15">
    <source>
        <dbReference type="Pfam" id="PF00288"/>
    </source>
</evidence>
<dbReference type="Pfam" id="PF00288">
    <property type="entry name" value="GHMP_kinases_N"/>
    <property type="match status" value="1"/>
</dbReference>
<dbReference type="PANTHER" id="PTHR43290">
    <property type="entry name" value="MEVALONATE KINASE"/>
    <property type="match status" value="1"/>
</dbReference>
<evidence type="ECO:0000256" key="1">
    <source>
        <dbReference type="ARBA" id="ARBA00004496"/>
    </source>
</evidence>
<dbReference type="EMBL" id="JMKJ01000570">
    <property type="protein sequence ID" value="KGG50614.1"/>
    <property type="molecule type" value="Genomic_DNA"/>
</dbReference>
<gene>
    <name evidence="17" type="ORF">DI09_191p30</name>
    <name evidence="16" type="ORF">DI09_61p10</name>
</gene>
<dbReference type="SUPFAM" id="SSF54211">
    <property type="entry name" value="Ribosomal protein S5 domain 2-like"/>
    <property type="match status" value="2"/>
</dbReference>
<keyword evidence="11 14" id="KW-0443">Lipid metabolism</keyword>
<evidence type="ECO:0000256" key="14">
    <source>
        <dbReference type="RuleBase" id="RU363087"/>
    </source>
</evidence>
<dbReference type="PROSITE" id="PS00627">
    <property type="entry name" value="GHMP_KINASES_ATP"/>
    <property type="match status" value="1"/>
</dbReference>
<evidence type="ECO:0000256" key="12">
    <source>
        <dbReference type="ARBA" id="ARBA00029310"/>
    </source>
</evidence>
<dbReference type="GeneID" id="25258826"/>
<keyword evidence="4 14" id="KW-0963">Cytoplasm</keyword>
<keyword evidence="14" id="KW-0753">Steroid metabolism</keyword>
<keyword evidence="9 14" id="KW-0067">ATP-binding</keyword>
<keyword evidence="6 14" id="KW-0808">Transferase</keyword>
<organism evidence="16 18">
    <name type="scientific">Mitosporidium daphniae</name>
    <dbReference type="NCBI Taxonomy" id="1485682"/>
    <lineage>
        <taxon>Eukaryota</taxon>
        <taxon>Fungi</taxon>
        <taxon>Fungi incertae sedis</taxon>
        <taxon>Microsporidia</taxon>
        <taxon>Mitosporidium</taxon>
    </lineage>
</organism>
<evidence type="ECO:0000256" key="13">
    <source>
        <dbReference type="ARBA" id="ARBA00029438"/>
    </source>
</evidence>
<comment type="catalytic activity">
    <reaction evidence="12">
        <text>(R)-mevalonate + ATP = (R)-5-phosphomevalonate + ADP + H(+)</text>
        <dbReference type="Rhea" id="RHEA:17065"/>
        <dbReference type="ChEBI" id="CHEBI:15378"/>
        <dbReference type="ChEBI" id="CHEBI:30616"/>
        <dbReference type="ChEBI" id="CHEBI:36464"/>
        <dbReference type="ChEBI" id="CHEBI:58146"/>
        <dbReference type="ChEBI" id="CHEBI:456216"/>
        <dbReference type="EC" id="2.7.1.36"/>
    </reaction>
    <physiologicalReaction direction="left-to-right" evidence="12">
        <dbReference type="Rhea" id="RHEA:17066"/>
    </physiologicalReaction>
</comment>
<dbReference type="NCBIfam" id="TIGR00549">
    <property type="entry name" value="mevalon_kin"/>
    <property type="match status" value="1"/>
</dbReference>
<dbReference type="Gene3D" id="3.30.230.10">
    <property type="match status" value="2"/>
</dbReference>
<dbReference type="GeneID" id="25260483"/>
<evidence type="ECO:0000256" key="5">
    <source>
        <dbReference type="ARBA" id="ARBA00022516"/>
    </source>
</evidence>
<accession>A0A098VP77</accession>
<reference evidence="16 18" key="1">
    <citation type="submission" date="2014-04" db="EMBL/GenBank/DDBJ databases">
        <title>A new species of microsporidia sheds light on the evolution of extreme parasitism.</title>
        <authorList>
            <person name="Haag K.L."/>
            <person name="James T.Y."/>
            <person name="Larsson R."/>
            <person name="Schaer T.M."/>
            <person name="Refardt D."/>
            <person name="Pombert J.-F."/>
            <person name="Ebert D."/>
        </authorList>
    </citation>
    <scope>NUCLEOTIDE SEQUENCE [LARGE SCALE GENOMIC DNA]</scope>
    <source>
        <strain evidence="16 18">UGP3</strain>
        <tissue evidence="16">Spores</tissue>
    </source>
</reference>
<dbReference type="EMBL" id="JMKJ01000101">
    <property type="protein sequence ID" value="KGG52290.1"/>
    <property type="molecule type" value="Genomic_DNA"/>
</dbReference>
<evidence type="ECO:0000256" key="4">
    <source>
        <dbReference type="ARBA" id="ARBA00022490"/>
    </source>
</evidence>
<dbReference type="InterPro" id="IPR014721">
    <property type="entry name" value="Ribsml_uS5_D2-typ_fold_subgr"/>
</dbReference>
<dbReference type="GO" id="GO:0005524">
    <property type="term" value="F:ATP binding"/>
    <property type="evidence" value="ECO:0007669"/>
    <property type="project" value="UniProtKB-KW"/>
</dbReference>
<keyword evidence="7 14" id="KW-0547">Nucleotide-binding</keyword>
<evidence type="ECO:0000256" key="2">
    <source>
        <dbReference type="ARBA" id="ARBA00006495"/>
    </source>
</evidence>
<dbReference type="EC" id="2.7.1.36" evidence="3 14"/>
<name>A0A098VP77_9MICR</name>
<comment type="pathway">
    <text evidence="13 14">Isoprenoid biosynthesis; isopentenyl diphosphate biosynthesis via mevalonate pathway; isopentenyl diphosphate from (R)-mevalonate: step 1/3.</text>
</comment>
<dbReference type="PANTHER" id="PTHR43290:SF2">
    <property type="entry name" value="MEVALONATE KINASE"/>
    <property type="match status" value="1"/>
</dbReference>
<evidence type="ECO:0000256" key="7">
    <source>
        <dbReference type="ARBA" id="ARBA00022741"/>
    </source>
</evidence>
<dbReference type="InterPro" id="IPR006204">
    <property type="entry name" value="GHMP_kinase_N_dom"/>
</dbReference>
<evidence type="ECO:0000256" key="8">
    <source>
        <dbReference type="ARBA" id="ARBA00022777"/>
    </source>
</evidence>
<dbReference type="OrthoDB" id="1652964at2759"/>
<dbReference type="SUPFAM" id="SSF55060">
    <property type="entry name" value="GHMP Kinase, C-terminal domain"/>
    <property type="match status" value="1"/>
</dbReference>
<evidence type="ECO:0000256" key="9">
    <source>
        <dbReference type="ARBA" id="ARBA00022840"/>
    </source>
</evidence>
<dbReference type="GO" id="GO:0005829">
    <property type="term" value="C:cytosol"/>
    <property type="evidence" value="ECO:0007669"/>
    <property type="project" value="TreeGrafter"/>
</dbReference>
<evidence type="ECO:0000256" key="10">
    <source>
        <dbReference type="ARBA" id="ARBA00022842"/>
    </source>
</evidence>
<dbReference type="RefSeq" id="XP_013237059.1">
    <property type="nucleotide sequence ID" value="XM_013381605.1"/>
</dbReference>
<dbReference type="VEuPathDB" id="MicrosporidiaDB:DI09_61p10"/>